<proteinExistence type="predicted"/>
<reference evidence="3" key="2">
    <citation type="journal article" date="2024" name="Plant">
        <title>Genomic evolution and insights into agronomic trait innovations of Sesamum species.</title>
        <authorList>
            <person name="Miao H."/>
            <person name="Wang L."/>
            <person name="Qu L."/>
            <person name="Liu H."/>
            <person name="Sun Y."/>
            <person name="Le M."/>
            <person name="Wang Q."/>
            <person name="Wei S."/>
            <person name="Zheng Y."/>
            <person name="Lin W."/>
            <person name="Duan Y."/>
            <person name="Cao H."/>
            <person name="Xiong S."/>
            <person name="Wang X."/>
            <person name="Wei L."/>
            <person name="Li C."/>
            <person name="Ma Q."/>
            <person name="Ju M."/>
            <person name="Zhao R."/>
            <person name="Li G."/>
            <person name="Mu C."/>
            <person name="Tian Q."/>
            <person name="Mei H."/>
            <person name="Zhang T."/>
            <person name="Gao T."/>
            <person name="Zhang H."/>
        </authorList>
    </citation>
    <scope>NUCLEOTIDE SEQUENCE</scope>
    <source>
        <strain evidence="3">K16</strain>
    </source>
</reference>
<dbReference type="AlphaFoldDB" id="A0AAE1WL58"/>
<reference evidence="3" key="1">
    <citation type="submission" date="2020-06" db="EMBL/GenBank/DDBJ databases">
        <authorList>
            <person name="Li T."/>
            <person name="Hu X."/>
            <person name="Zhang T."/>
            <person name="Song X."/>
            <person name="Zhang H."/>
            <person name="Dai N."/>
            <person name="Sheng W."/>
            <person name="Hou X."/>
            <person name="Wei L."/>
        </authorList>
    </citation>
    <scope>NUCLEOTIDE SEQUENCE</scope>
    <source>
        <strain evidence="3">K16</strain>
        <tissue evidence="3">Leaf</tissue>
    </source>
</reference>
<dbReference type="Pfam" id="PF00650">
    <property type="entry name" value="CRAL_TRIO"/>
    <property type="match status" value="1"/>
</dbReference>
<dbReference type="PANTHER" id="PTHR46277:SF19">
    <property type="entry name" value="RANDOM SLUG PROTEIN 5-LIKE"/>
    <property type="match status" value="1"/>
</dbReference>
<keyword evidence="4" id="KW-1185">Reference proteome</keyword>
<comment type="caution">
    <text evidence="3">The sequence shown here is derived from an EMBL/GenBank/DDBJ whole genome shotgun (WGS) entry which is preliminary data.</text>
</comment>
<gene>
    <name evidence="3" type="ORF">Sango_1698000</name>
</gene>
<organism evidence="3 4">
    <name type="scientific">Sesamum angolense</name>
    <dbReference type="NCBI Taxonomy" id="2727404"/>
    <lineage>
        <taxon>Eukaryota</taxon>
        <taxon>Viridiplantae</taxon>
        <taxon>Streptophyta</taxon>
        <taxon>Embryophyta</taxon>
        <taxon>Tracheophyta</taxon>
        <taxon>Spermatophyta</taxon>
        <taxon>Magnoliopsida</taxon>
        <taxon>eudicotyledons</taxon>
        <taxon>Gunneridae</taxon>
        <taxon>Pentapetalae</taxon>
        <taxon>asterids</taxon>
        <taxon>lamiids</taxon>
        <taxon>Lamiales</taxon>
        <taxon>Pedaliaceae</taxon>
        <taxon>Sesamum</taxon>
    </lineage>
</organism>
<dbReference type="SUPFAM" id="SSF46938">
    <property type="entry name" value="CRAL/TRIO N-terminal domain"/>
    <property type="match status" value="1"/>
</dbReference>
<dbReference type="Proteomes" id="UP001289374">
    <property type="component" value="Unassembled WGS sequence"/>
</dbReference>
<feature type="domain" description="CRAL/TRIO N-terminal" evidence="2">
    <location>
        <begin position="50"/>
        <end position="75"/>
    </location>
</feature>
<dbReference type="InterPro" id="IPR001251">
    <property type="entry name" value="CRAL-TRIO_dom"/>
</dbReference>
<dbReference type="EMBL" id="JACGWL010000009">
    <property type="protein sequence ID" value="KAK4395437.1"/>
    <property type="molecule type" value="Genomic_DNA"/>
</dbReference>
<dbReference type="SMART" id="SM01100">
    <property type="entry name" value="CRAL_TRIO_N"/>
    <property type="match status" value="1"/>
</dbReference>
<evidence type="ECO:0000259" key="2">
    <source>
        <dbReference type="SMART" id="SM01100"/>
    </source>
</evidence>
<feature type="region of interest" description="Disordered" evidence="1">
    <location>
        <begin position="1"/>
        <end position="28"/>
    </location>
</feature>
<dbReference type="CDD" id="cd00170">
    <property type="entry name" value="SEC14"/>
    <property type="match status" value="1"/>
</dbReference>
<dbReference type="SUPFAM" id="SSF52087">
    <property type="entry name" value="CRAL/TRIO domain"/>
    <property type="match status" value="1"/>
</dbReference>
<dbReference type="Gene3D" id="3.40.525.10">
    <property type="entry name" value="CRAL-TRIO lipid binding domain"/>
    <property type="match status" value="1"/>
</dbReference>
<dbReference type="InterPro" id="IPR036273">
    <property type="entry name" value="CRAL/TRIO_N_dom_sf"/>
</dbReference>
<name>A0AAE1WL58_9LAMI</name>
<dbReference type="InterPro" id="IPR036865">
    <property type="entry name" value="CRAL-TRIO_dom_sf"/>
</dbReference>
<dbReference type="PANTHER" id="PTHR46277">
    <property type="entry name" value="OS03G0850700 PROTEIN"/>
    <property type="match status" value="1"/>
</dbReference>
<evidence type="ECO:0000313" key="4">
    <source>
        <dbReference type="Proteomes" id="UP001289374"/>
    </source>
</evidence>
<sequence>MEEEDIFHSPQTVSEERDEKPAAADEDEKRKLCLMRATVETKDPSCKEIDDLALRRFLRARDLDVEKASAMFLKYSEWRRTFVPTGYMSESEIRDEIAQKKMFMQGRDKQGRPIAVVFASRHFAAKGGVDEFRRFLVFALDRLCSRIPDGQEKFTIIGDVEGFGYCNSDVRGVLAAINILQVHEQLTLIVQFYLCKNQRSHQRRNPPTADQCLVLITGILPRKTRKSVHHSRTIYIYDVVEDGCTVHRQKYQEEGKSSFFAFSSLLHNGGGLICVSSVQDRVCREQETACYSAGGHRRKPASRGVWRETGANSHSKRLGGYASEQGKLYDVYICSK</sequence>
<protein>
    <recommendedName>
        <fullName evidence="2">CRAL/TRIO N-terminal domain-containing protein</fullName>
    </recommendedName>
</protein>
<evidence type="ECO:0000256" key="1">
    <source>
        <dbReference type="SAM" id="MobiDB-lite"/>
    </source>
</evidence>
<evidence type="ECO:0000313" key="3">
    <source>
        <dbReference type="EMBL" id="KAK4395437.1"/>
    </source>
</evidence>
<accession>A0AAE1WL58</accession>
<dbReference type="InterPro" id="IPR011074">
    <property type="entry name" value="CRAL/TRIO_N_dom"/>
</dbReference>
<feature type="compositionally biased region" description="Basic and acidic residues" evidence="1">
    <location>
        <begin position="14"/>
        <end position="28"/>
    </location>
</feature>